<sequence>MNASSDASIQAGLERCAAALHAGGVIAYPTEAVYGLGCDPHDRDAFERLFALKQRPATQGVLLIGADFEQLRPYIDLDALPADALQRVRDSWPGPNTWILPRAADVPPWITGGHDGIALRMTAHAPAAALCRAFGRALVSTSANRHGTPPARDAAGVHAAFGDRLDAVLDAPVGGADKPTTIRDAVTGAIIRG</sequence>
<evidence type="ECO:0000256" key="6">
    <source>
        <dbReference type="ARBA" id="ARBA00022741"/>
    </source>
</evidence>
<keyword evidence="5 9" id="KW-0548">Nucleotidyltransferase</keyword>
<evidence type="ECO:0000313" key="12">
    <source>
        <dbReference type="Proteomes" id="UP000560000"/>
    </source>
</evidence>
<evidence type="ECO:0000256" key="8">
    <source>
        <dbReference type="ARBA" id="ARBA00048366"/>
    </source>
</evidence>
<evidence type="ECO:0000256" key="3">
    <source>
        <dbReference type="ARBA" id="ARBA00022679"/>
    </source>
</evidence>
<name>A0A841KQR4_9GAMM</name>
<dbReference type="Pfam" id="PF01300">
    <property type="entry name" value="Sua5_yciO_yrdC"/>
    <property type="match status" value="1"/>
</dbReference>
<dbReference type="InterPro" id="IPR023535">
    <property type="entry name" value="TC-AMP_synthase"/>
</dbReference>
<comment type="caution">
    <text evidence="11">The sequence shown here is derived from an EMBL/GenBank/DDBJ whole genome shotgun (WGS) entry which is preliminary data.</text>
</comment>
<dbReference type="Proteomes" id="UP000560000">
    <property type="component" value="Unassembled WGS sequence"/>
</dbReference>
<dbReference type="PANTHER" id="PTHR17490:SF18">
    <property type="entry name" value="THREONYLCARBAMOYL-AMP SYNTHASE"/>
    <property type="match status" value="1"/>
</dbReference>
<dbReference type="InterPro" id="IPR050156">
    <property type="entry name" value="TC-AMP_synthase_SUA5"/>
</dbReference>
<accession>A0A841KQR4</accession>
<keyword evidence="2 9" id="KW-0963">Cytoplasm</keyword>
<reference evidence="11 12" key="1">
    <citation type="submission" date="2020-08" db="EMBL/GenBank/DDBJ databases">
        <title>Genomic Encyclopedia of Type Strains, Phase IV (KMG-IV): sequencing the most valuable type-strain genomes for metagenomic binning, comparative biology and taxonomic classification.</title>
        <authorList>
            <person name="Goeker M."/>
        </authorList>
    </citation>
    <scope>NUCLEOTIDE SEQUENCE [LARGE SCALE GENOMIC DNA]</scope>
    <source>
        <strain evidence="11 12">DSM 107085</strain>
    </source>
</reference>
<dbReference type="GO" id="GO:0061710">
    <property type="term" value="F:L-threonylcarbamoyladenylate synthase"/>
    <property type="evidence" value="ECO:0007669"/>
    <property type="project" value="UniProtKB-EC"/>
</dbReference>
<dbReference type="GO" id="GO:0003725">
    <property type="term" value="F:double-stranded RNA binding"/>
    <property type="evidence" value="ECO:0007669"/>
    <property type="project" value="InterPro"/>
</dbReference>
<comment type="function">
    <text evidence="9">Required for the formation of a threonylcarbamoyl group on adenosine at position 37 (t(6)A37) in tRNAs that read codons beginning with adenine. Catalyzes the conversion of L-threonine, HCO(3)(-)/CO(2) and ATP to give threonylcarbamoyl-AMP (TC-AMP) as the acyladenylate intermediate, with the release of diphosphate.</text>
</comment>
<feature type="domain" description="YrdC-like" evidence="10">
    <location>
        <begin position="10"/>
        <end position="193"/>
    </location>
</feature>
<dbReference type="EC" id="2.7.7.87" evidence="9"/>
<dbReference type="PROSITE" id="PS51163">
    <property type="entry name" value="YRDC"/>
    <property type="match status" value="1"/>
</dbReference>
<dbReference type="SUPFAM" id="SSF55821">
    <property type="entry name" value="YrdC/RibB"/>
    <property type="match status" value="1"/>
</dbReference>
<keyword evidence="6 9" id="KW-0547">Nucleotide-binding</keyword>
<comment type="subcellular location">
    <subcellularLocation>
        <location evidence="1 9">Cytoplasm</location>
    </subcellularLocation>
</comment>
<evidence type="ECO:0000256" key="7">
    <source>
        <dbReference type="ARBA" id="ARBA00022840"/>
    </source>
</evidence>
<protein>
    <recommendedName>
        <fullName evidence="9">Threonylcarbamoyl-AMP synthase</fullName>
        <shortName evidence="9">TC-AMP synthase</shortName>
        <ecNumber evidence="9">2.7.7.87</ecNumber>
    </recommendedName>
    <alternativeName>
        <fullName evidence="9">L-threonylcarbamoyladenylate synthase</fullName>
    </alternativeName>
    <alternativeName>
        <fullName evidence="9">t(6)A37 threonylcarbamoyladenosine biosynthesis protein TsaC</fullName>
    </alternativeName>
    <alternativeName>
        <fullName evidence="9">tRNA threonylcarbamoyladenosine biosynthesis protein TsaC</fullName>
    </alternativeName>
</protein>
<evidence type="ECO:0000259" key="10">
    <source>
        <dbReference type="PROSITE" id="PS51163"/>
    </source>
</evidence>
<dbReference type="InterPro" id="IPR006070">
    <property type="entry name" value="Sua5-like_dom"/>
</dbReference>
<keyword evidence="4 9" id="KW-0819">tRNA processing</keyword>
<proteinExistence type="inferred from homology"/>
<gene>
    <name evidence="9" type="primary">tsaC</name>
    <name evidence="11" type="ORF">HNQ86_002336</name>
</gene>
<dbReference type="GO" id="GO:0000049">
    <property type="term" value="F:tRNA binding"/>
    <property type="evidence" value="ECO:0007669"/>
    <property type="project" value="TreeGrafter"/>
</dbReference>
<dbReference type="OrthoDB" id="9814580at2"/>
<evidence type="ECO:0000256" key="2">
    <source>
        <dbReference type="ARBA" id="ARBA00022490"/>
    </source>
</evidence>
<evidence type="ECO:0000256" key="9">
    <source>
        <dbReference type="HAMAP-Rule" id="MF_01852"/>
    </source>
</evidence>
<dbReference type="EMBL" id="JACHET010000001">
    <property type="protein sequence ID" value="MBB6184991.1"/>
    <property type="molecule type" value="Genomic_DNA"/>
</dbReference>
<dbReference type="GO" id="GO:0006450">
    <property type="term" value="P:regulation of translational fidelity"/>
    <property type="evidence" value="ECO:0007669"/>
    <property type="project" value="TreeGrafter"/>
</dbReference>
<dbReference type="HAMAP" id="MF_01852">
    <property type="entry name" value="TsaC"/>
    <property type="match status" value="1"/>
</dbReference>
<dbReference type="Gene3D" id="3.90.870.10">
    <property type="entry name" value="DHBP synthase"/>
    <property type="match status" value="1"/>
</dbReference>
<evidence type="ECO:0000313" key="11">
    <source>
        <dbReference type="EMBL" id="MBB6184991.1"/>
    </source>
</evidence>
<dbReference type="GO" id="GO:0005524">
    <property type="term" value="F:ATP binding"/>
    <property type="evidence" value="ECO:0007669"/>
    <property type="project" value="UniProtKB-UniRule"/>
</dbReference>
<organism evidence="11 12">
    <name type="scientific">Oleiagrimonas soli</name>
    <dbReference type="NCBI Taxonomy" id="1543381"/>
    <lineage>
        <taxon>Bacteria</taxon>
        <taxon>Pseudomonadati</taxon>
        <taxon>Pseudomonadota</taxon>
        <taxon>Gammaproteobacteria</taxon>
        <taxon>Lysobacterales</taxon>
        <taxon>Rhodanobacteraceae</taxon>
        <taxon>Oleiagrimonas</taxon>
    </lineage>
</organism>
<comment type="catalytic activity">
    <reaction evidence="8 9">
        <text>L-threonine + hydrogencarbonate + ATP = L-threonylcarbamoyladenylate + diphosphate + H2O</text>
        <dbReference type="Rhea" id="RHEA:36407"/>
        <dbReference type="ChEBI" id="CHEBI:15377"/>
        <dbReference type="ChEBI" id="CHEBI:17544"/>
        <dbReference type="ChEBI" id="CHEBI:30616"/>
        <dbReference type="ChEBI" id="CHEBI:33019"/>
        <dbReference type="ChEBI" id="CHEBI:57926"/>
        <dbReference type="ChEBI" id="CHEBI:73682"/>
        <dbReference type="EC" id="2.7.7.87"/>
    </reaction>
</comment>
<keyword evidence="7 9" id="KW-0067">ATP-binding</keyword>
<evidence type="ECO:0000256" key="1">
    <source>
        <dbReference type="ARBA" id="ARBA00004496"/>
    </source>
</evidence>
<comment type="similarity">
    <text evidence="9">Belongs to the SUA5 family. TsaC subfamily.</text>
</comment>
<dbReference type="GO" id="GO:0002949">
    <property type="term" value="P:tRNA threonylcarbamoyladenosine modification"/>
    <property type="evidence" value="ECO:0007669"/>
    <property type="project" value="UniProtKB-UniRule"/>
</dbReference>
<evidence type="ECO:0000256" key="4">
    <source>
        <dbReference type="ARBA" id="ARBA00022694"/>
    </source>
</evidence>
<evidence type="ECO:0000256" key="5">
    <source>
        <dbReference type="ARBA" id="ARBA00022695"/>
    </source>
</evidence>
<keyword evidence="3 9" id="KW-0808">Transferase</keyword>
<dbReference type="FunFam" id="3.90.870.10:FF:000004">
    <property type="entry name" value="Threonylcarbamoyl-AMP synthase"/>
    <property type="match status" value="1"/>
</dbReference>
<dbReference type="GO" id="GO:0005737">
    <property type="term" value="C:cytoplasm"/>
    <property type="evidence" value="ECO:0007669"/>
    <property type="project" value="UniProtKB-SubCell"/>
</dbReference>
<dbReference type="InterPro" id="IPR017945">
    <property type="entry name" value="DHBP_synth_RibB-like_a/b_dom"/>
</dbReference>
<dbReference type="PANTHER" id="PTHR17490">
    <property type="entry name" value="SUA5"/>
    <property type="match status" value="1"/>
</dbReference>
<dbReference type="AlphaFoldDB" id="A0A841KQR4"/>
<dbReference type="RefSeq" id="WP_052395325.1">
    <property type="nucleotide sequence ID" value="NZ_JACHET010000001.1"/>
</dbReference>